<dbReference type="AlphaFoldDB" id="A0A0F7SU15"/>
<dbReference type="EMBL" id="LN483332">
    <property type="protein sequence ID" value="CED84961.1"/>
    <property type="molecule type" value="Genomic_DNA"/>
</dbReference>
<sequence length="329" mass="36870">MVSSLAVASSLALIWANNVLGVSAAKGVPADTSDLTEATVPLRTHSLYGPYVDNDLQNRWWDFGADTIINTNKGIRLTQDRPSEQGWLWSRLPLTSPNYQIEWEFKIDSKGSNIFGDGMAMWLTKDRAQPGPVFGSKDQFYGLGVFFDTYANTRHSYTFPRVTAMMGDGRKSYDAGTDGAQNELAGCSANYRRTEVPTKARLTYIRGHHLELELHYKSWDEWTPCFKVNVTMPSSPYVGFSALTGQVSEYHDIISVTASSAVLRGENAALMNRGRGNGHADRHDKKTGLSWFLFMLKGIALFALVAFGYSFYKTWAAKARKKARMKREW</sequence>
<evidence type="ECO:0000256" key="3">
    <source>
        <dbReference type="ARBA" id="ARBA00022729"/>
    </source>
</evidence>
<accession>A0A0F7SU15</accession>
<feature type="signal peptide" evidence="7">
    <location>
        <begin position="1"/>
        <end position="24"/>
    </location>
</feature>
<dbReference type="SUPFAM" id="SSF49899">
    <property type="entry name" value="Concanavalin A-like lectins/glucanases"/>
    <property type="match status" value="1"/>
</dbReference>
<dbReference type="Gene3D" id="2.60.120.200">
    <property type="match status" value="1"/>
</dbReference>
<evidence type="ECO:0000259" key="8">
    <source>
        <dbReference type="PROSITE" id="PS51328"/>
    </source>
</evidence>
<evidence type="ECO:0000256" key="6">
    <source>
        <dbReference type="SAM" id="Phobius"/>
    </source>
</evidence>
<evidence type="ECO:0000256" key="4">
    <source>
        <dbReference type="ARBA" id="ARBA00022989"/>
    </source>
</evidence>
<keyword evidence="4 6" id="KW-1133">Transmembrane helix</keyword>
<feature type="transmembrane region" description="Helical" evidence="6">
    <location>
        <begin position="291"/>
        <end position="312"/>
    </location>
</feature>
<protein>
    <submittedName>
        <fullName evidence="9">Lectin VIP36, involved in the transport of glycoproteins carrying high mannose-type glycans</fullName>
    </submittedName>
</protein>
<dbReference type="CDD" id="cd07308">
    <property type="entry name" value="lectin_leg-like"/>
    <property type="match status" value="1"/>
</dbReference>
<comment type="subcellular location">
    <subcellularLocation>
        <location evidence="1">Membrane</location>
        <topology evidence="1">Single-pass type I membrane protein</topology>
    </subcellularLocation>
</comment>
<dbReference type="PANTHER" id="PTHR12223">
    <property type="entry name" value="VESICULAR MANNOSE-BINDING LECTIN"/>
    <property type="match status" value="1"/>
</dbReference>
<evidence type="ECO:0000256" key="1">
    <source>
        <dbReference type="ARBA" id="ARBA00004479"/>
    </source>
</evidence>
<feature type="chain" id="PRO_5002522141" evidence="7">
    <location>
        <begin position="25"/>
        <end position="329"/>
    </location>
</feature>
<dbReference type="Pfam" id="PF03388">
    <property type="entry name" value="Lectin_leg-like"/>
    <property type="match status" value="1"/>
</dbReference>
<dbReference type="InterPro" id="IPR051136">
    <property type="entry name" value="Intracellular_Lectin-GPT"/>
</dbReference>
<dbReference type="InterPro" id="IPR005052">
    <property type="entry name" value="Lectin_leg"/>
</dbReference>
<dbReference type="GO" id="GO:0030134">
    <property type="term" value="C:COPII-coated ER to Golgi transport vesicle"/>
    <property type="evidence" value="ECO:0007669"/>
    <property type="project" value="TreeGrafter"/>
</dbReference>
<dbReference type="FunFam" id="2.60.120.200:FF:000095">
    <property type="entry name" value="Lectin family integral membrane protein"/>
    <property type="match status" value="1"/>
</dbReference>
<name>A0A0F7SU15_PHARH</name>
<dbReference type="GO" id="GO:0005537">
    <property type="term" value="F:D-mannose binding"/>
    <property type="evidence" value="ECO:0007669"/>
    <property type="project" value="TreeGrafter"/>
</dbReference>
<organism evidence="9">
    <name type="scientific">Phaffia rhodozyma</name>
    <name type="common">Yeast</name>
    <name type="synonym">Xanthophyllomyces dendrorhous</name>
    <dbReference type="NCBI Taxonomy" id="264483"/>
    <lineage>
        <taxon>Eukaryota</taxon>
        <taxon>Fungi</taxon>
        <taxon>Dikarya</taxon>
        <taxon>Basidiomycota</taxon>
        <taxon>Agaricomycotina</taxon>
        <taxon>Tremellomycetes</taxon>
        <taxon>Cystofilobasidiales</taxon>
        <taxon>Mrakiaceae</taxon>
        <taxon>Phaffia</taxon>
    </lineage>
</organism>
<reference evidence="9" key="1">
    <citation type="submission" date="2014-08" db="EMBL/GenBank/DDBJ databases">
        <authorList>
            <person name="Sharma Rahul"/>
            <person name="Thines Marco"/>
        </authorList>
    </citation>
    <scope>NUCLEOTIDE SEQUENCE</scope>
</reference>
<keyword evidence="3 7" id="KW-0732">Signal</keyword>
<dbReference type="GO" id="GO:0005793">
    <property type="term" value="C:endoplasmic reticulum-Golgi intermediate compartment"/>
    <property type="evidence" value="ECO:0007669"/>
    <property type="project" value="TreeGrafter"/>
</dbReference>
<dbReference type="InterPro" id="IPR013320">
    <property type="entry name" value="ConA-like_dom_sf"/>
</dbReference>
<keyword evidence="5 6" id="KW-0472">Membrane</keyword>
<dbReference type="PROSITE" id="PS51328">
    <property type="entry name" value="L_LECTIN_LIKE"/>
    <property type="match status" value="1"/>
</dbReference>
<evidence type="ECO:0000256" key="5">
    <source>
        <dbReference type="ARBA" id="ARBA00023136"/>
    </source>
</evidence>
<proteinExistence type="predicted"/>
<evidence type="ECO:0000256" key="2">
    <source>
        <dbReference type="ARBA" id="ARBA00022692"/>
    </source>
</evidence>
<dbReference type="GO" id="GO:0000139">
    <property type="term" value="C:Golgi membrane"/>
    <property type="evidence" value="ECO:0007669"/>
    <property type="project" value="TreeGrafter"/>
</dbReference>
<evidence type="ECO:0000313" key="9">
    <source>
        <dbReference type="EMBL" id="CED84961.1"/>
    </source>
</evidence>
<keyword evidence="2 6" id="KW-0812">Transmembrane</keyword>
<dbReference type="GO" id="GO:0005789">
    <property type="term" value="C:endoplasmic reticulum membrane"/>
    <property type="evidence" value="ECO:0007669"/>
    <property type="project" value="TreeGrafter"/>
</dbReference>
<dbReference type="GO" id="GO:0006888">
    <property type="term" value="P:endoplasmic reticulum to Golgi vesicle-mediated transport"/>
    <property type="evidence" value="ECO:0007669"/>
    <property type="project" value="TreeGrafter"/>
</dbReference>
<evidence type="ECO:0000256" key="7">
    <source>
        <dbReference type="SAM" id="SignalP"/>
    </source>
</evidence>
<feature type="domain" description="L-type lectin-like" evidence="8">
    <location>
        <begin position="39"/>
        <end position="261"/>
    </location>
</feature>
<dbReference type="PANTHER" id="PTHR12223:SF45">
    <property type="entry name" value="RE50040P"/>
    <property type="match status" value="1"/>
</dbReference>